<gene>
    <name evidence="1" type="ORF">HaLaN_02052</name>
</gene>
<name>A0A699YAS4_HAELA</name>
<reference evidence="1 2" key="1">
    <citation type="submission" date="2020-02" db="EMBL/GenBank/DDBJ databases">
        <title>Draft genome sequence of Haematococcus lacustris strain NIES-144.</title>
        <authorList>
            <person name="Morimoto D."/>
            <person name="Nakagawa S."/>
            <person name="Yoshida T."/>
            <person name="Sawayama S."/>
        </authorList>
    </citation>
    <scope>NUCLEOTIDE SEQUENCE [LARGE SCALE GENOMIC DNA]</scope>
    <source>
        <strain evidence="1 2">NIES-144</strain>
    </source>
</reference>
<comment type="caution">
    <text evidence="1">The sequence shown here is derived from an EMBL/GenBank/DDBJ whole genome shotgun (WGS) entry which is preliminary data.</text>
</comment>
<dbReference type="Proteomes" id="UP000485058">
    <property type="component" value="Unassembled WGS sequence"/>
</dbReference>
<protein>
    <submittedName>
        <fullName evidence="1">Uncharacterized protein</fullName>
    </submittedName>
</protein>
<accession>A0A699YAS4</accession>
<proteinExistence type="predicted"/>
<keyword evidence="2" id="KW-1185">Reference proteome</keyword>
<feature type="non-terminal residue" evidence="1">
    <location>
        <position position="1"/>
    </location>
</feature>
<organism evidence="1 2">
    <name type="scientific">Haematococcus lacustris</name>
    <name type="common">Green alga</name>
    <name type="synonym">Haematococcus pluvialis</name>
    <dbReference type="NCBI Taxonomy" id="44745"/>
    <lineage>
        <taxon>Eukaryota</taxon>
        <taxon>Viridiplantae</taxon>
        <taxon>Chlorophyta</taxon>
        <taxon>core chlorophytes</taxon>
        <taxon>Chlorophyceae</taxon>
        <taxon>CS clade</taxon>
        <taxon>Chlamydomonadales</taxon>
        <taxon>Haematococcaceae</taxon>
        <taxon>Haematococcus</taxon>
    </lineage>
</organism>
<dbReference type="AlphaFoldDB" id="A0A699YAS4"/>
<dbReference type="EMBL" id="BLLF01000084">
    <property type="protein sequence ID" value="GFH07270.1"/>
    <property type="molecule type" value="Genomic_DNA"/>
</dbReference>
<evidence type="ECO:0000313" key="2">
    <source>
        <dbReference type="Proteomes" id="UP000485058"/>
    </source>
</evidence>
<evidence type="ECO:0000313" key="1">
    <source>
        <dbReference type="EMBL" id="GFH07270.1"/>
    </source>
</evidence>
<sequence length="70" mass="7477">MATTLTWVGRHLPRVDSHLLGKGADGVAITLQLPSLFRLPFPPYGVQVRLVSVGRQLPSVPLLVCCASVA</sequence>